<evidence type="ECO:0000313" key="1">
    <source>
        <dbReference type="EMBL" id="QOR59672.1"/>
    </source>
</evidence>
<dbReference type="KEGG" id="vg:65130282"/>
<accession>A0A7M1S0I1</accession>
<evidence type="ECO:0000313" key="2">
    <source>
        <dbReference type="Proteomes" id="UP000594055"/>
    </source>
</evidence>
<reference evidence="1 2" key="1">
    <citation type="submission" date="2020-07" db="EMBL/GenBank/DDBJ databases">
        <title>Taxonomic proposal: Crassvirales, a new order of highly abundant and diverse bacterial viruses.</title>
        <authorList>
            <person name="Shkoporov A.N."/>
            <person name="Stockdale S.R."/>
            <person name="Guerin E."/>
            <person name="Ross R.P."/>
            <person name="Hill C."/>
        </authorList>
    </citation>
    <scope>NUCLEOTIDE SEQUENCE [LARGE SCALE GENOMIC DNA]</scope>
</reference>
<protein>
    <submittedName>
        <fullName evidence="1">Uncharacterized protein</fullName>
    </submittedName>
</protein>
<dbReference type="GeneID" id="65130282"/>
<dbReference type="Proteomes" id="UP000594055">
    <property type="component" value="Segment"/>
</dbReference>
<organism evidence="1 2">
    <name type="scientific">uncultured phage cr128_1</name>
    <dbReference type="NCBI Taxonomy" id="2772076"/>
    <lineage>
        <taxon>Viruses</taxon>
        <taxon>Duplodnaviria</taxon>
        <taxon>Heunggongvirae</taxon>
        <taxon>Uroviricota</taxon>
        <taxon>Caudoviricetes</taxon>
        <taxon>Crassvirales</taxon>
        <taxon>Steigviridae</taxon>
        <taxon>Asinivirinae</taxon>
        <taxon>Mahlunavirus</taxon>
        <taxon>Mahlunavirus rarus</taxon>
    </lineage>
</organism>
<keyword evidence="2" id="KW-1185">Reference proteome</keyword>
<dbReference type="EMBL" id="MT774392">
    <property type="protein sequence ID" value="QOR59672.1"/>
    <property type="molecule type" value="Genomic_DNA"/>
</dbReference>
<dbReference type="RefSeq" id="YP_010111830.1">
    <property type="nucleotide sequence ID" value="NC_055885.1"/>
</dbReference>
<proteinExistence type="predicted"/>
<sequence>MSTKKYYTRAGEEVKMGDVLRRERRGDYFAIIQEFTVLPNSISKLIKKGLIVEREDPEKGPLKSEKDAEYYLNKIFQKSSLDEENSTEFLFTLLNIWPASLYTMFLREIAIDLDANYKDHISNSPSIYIVDIASMRIYNLPKAYIKNYKNFAAFRSSKEALIALELLKEFQNILEHEYPDPK</sequence>
<name>A0A7M1S0I1_9CAUD</name>